<reference evidence="3" key="1">
    <citation type="submission" date="2016-06" db="UniProtKB">
        <authorList>
            <consortium name="WormBaseParasite"/>
        </authorList>
    </citation>
    <scope>IDENTIFICATION</scope>
</reference>
<dbReference type="EMBL" id="UYRT01003183">
    <property type="protein sequence ID" value="VDK32827.1"/>
    <property type="molecule type" value="Genomic_DNA"/>
</dbReference>
<dbReference type="Proteomes" id="UP000271098">
    <property type="component" value="Unassembled WGS sequence"/>
</dbReference>
<protein>
    <submittedName>
        <fullName evidence="1 3">Uncharacterized protein</fullName>
    </submittedName>
</protein>
<proteinExistence type="predicted"/>
<keyword evidence="2" id="KW-1185">Reference proteome</keyword>
<name>A0A183D0H6_9BILA</name>
<accession>A0A183D0H6</accession>
<gene>
    <name evidence="1" type="ORF">GPUH_LOCUS2215</name>
</gene>
<dbReference type="WBParaSite" id="GPUH_0000222201-mRNA-1">
    <property type="protein sequence ID" value="GPUH_0000222201-mRNA-1"/>
    <property type="gene ID" value="GPUH_0000222201"/>
</dbReference>
<reference evidence="1 2" key="2">
    <citation type="submission" date="2018-11" db="EMBL/GenBank/DDBJ databases">
        <authorList>
            <consortium name="Pathogen Informatics"/>
        </authorList>
    </citation>
    <scope>NUCLEOTIDE SEQUENCE [LARGE SCALE GENOMIC DNA]</scope>
</reference>
<evidence type="ECO:0000313" key="2">
    <source>
        <dbReference type="Proteomes" id="UP000271098"/>
    </source>
</evidence>
<organism evidence="3">
    <name type="scientific">Gongylonema pulchrum</name>
    <dbReference type="NCBI Taxonomy" id="637853"/>
    <lineage>
        <taxon>Eukaryota</taxon>
        <taxon>Metazoa</taxon>
        <taxon>Ecdysozoa</taxon>
        <taxon>Nematoda</taxon>
        <taxon>Chromadorea</taxon>
        <taxon>Rhabditida</taxon>
        <taxon>Spirurina</taxon>
        <taxon>Spiruromorpha</taxon>
        <taxon>Spiruroidea</taxon>
        <taxon>Gongylonematidae</taxon>
        <taxon>Gongylonema</taxon>
    </lineage>
</organism>
<dbReference type="AlphaFoldDB" id="A0A183D0H6"/>
<sequence>MLDLPVRYLHIQLRHGSLNVTESVGPLRVSIAGLCRYRRQLTDNHDGSYVLRIRLWSSCERLVVNVHSPEGIALCDSPIILAKSNGDLLYSEYCDCPTKDLAEWMKEAGCPAEYRQLDSDLNYWPKIDFRSVLSTVHLNWAKPQQRYSIALCHYQIVNNKVGKHFFFFFVCDCVAKLLITWNEGRRRENALAKN</sequence>
<dbReference type="OrthoDB" id="541052at2759"/>
<evidence type="ECO:0000313" key="3">
    <source>
        <dbReference type="WBParaSite" id="GPUH_0000222201-mRNA-1"/>
    </source>
</evidence>
<evidence type="ECO:0000313" key="1">
    <source>
        <dbReference type="EMBL" id="VDK32827.1"/>
    </source>
</evidence>